<keyword evidence="4" id="KW-0547">Nucleotide-binding</keyword>
<feature type="transmembrane region" description="Helical" evidence="9">
    <location>
        <begin position="179"/>
        <end position="197"/>
    </location>
</feature>
<keyword evidence="13" id="KW-1185">Reference proteome</keyword>
<dbReference type="CDD" id="cd18579">
    <property type="entry name" value="ABC_6TM_ABCC_D1"/>
    <property type="match status" value="1"/>
</dbReference>
<dbReference type="SUPFAM" id="SSF90123">
    <property type="entry name" value="ABC transporter transmembrane region"/>
    <property type="match status" value="2"/>
</dbReference>
<evidence type="ECO:0000256" key="8">
    <source>
        <dbReference type="SAM" id="MobiDB-lite"/>
    </source>
</evidence>
<organism evidence="12 13">
    <name type="scientific">Sporothrix curviconia</name>
    <dbReference type="NCBI Taxonomy" id="1260050"/>
    <lineage>
        <taxon>Eukaryota</taxon>
        <taxon>Fungi</taxon>
        <taxon>Dikarya</taxon>
        <taxon>Ascomycota</taxon>
        <taxon>Pezizomycotina</taxon>
        <taxon>Sordariomycetes</taxon>
        <taxon>Sordariomycetidae</taxon>
        <taxon>Ophiostomatales</taxon>
        <taxon>Ophiostomataceae</taxon>
        <taxon>Sporothrix</taxon>
    </lineage>
</organism>
<feature type="transmembrane region" description="Helical" evidence="9">
    <location>
        <begin position="64"/>
        <end position="86"/>
    </location>
</feature>
<dbReference type="CDD" id="cd18580">
    <property type="entry name" value="ABC_6TM_ABCC_D2"/>
    <property type="match status" value="1"/>
</dbReference>
<feature type="transmembrane region" description="Helical" evidence="9">
    <location>
        <begin position="972"/>
        <end position="990"/>
    </location>
</feature>
<dbReference type="InterPro" id="IPR003593">
    <property type="entry name" value="AAA+_ATPase"/>
</dbReference>
<keyword evidence="5" id="KW-0067">ATP-binding</keyword>
<evidence type="ECO:0000256" key="4">
    <source>
        <dbReference type="ARBA" id="ARBA00022741"/>
    </source>
</evidence>
<dbReference type="Pfam" id="PF24357">
    <property type="entry name" value="TMD0_ABC"/>
    <property type="match status" value="1"/>
</dbReference>
<dbReference type="PANTHER" id="PTHR24223">
    <property type="entry name" value="ATP-BINDING CASSETTE SUB-FAMILY C"/>
    <property type="match status" value="1"/>
</dbReference>
<evidence type="ECO:0000313" key="12">
    <source>
        <dbReference type="EMBL" id="CAK7213556.1"/>
    </source>
</evidence>
<feature type="transmembrane region" description="Helical" evidence="9">
    <location>
        <begin position="1220"/>
        <end position="1242"/>
    </location>
</feature>
<feature type="transmembrane region" description="Helical" evidence="9">
    <location>
        <begin position="1193"/>
        <end position="1214"/>
    </location>
</feature>
<dbReference type="Gene3D" id="3.40.50.300">
    <property type="entry name" value="P-loop containing nucleotide triphosphate hydrolases"/>
    <property type="match status" value="2"/>
</dbReference>
<dbReference type="InterPro" id="IPR044726">
    <property type="entry name" value="ABCC_6TM_D2"/>
</dbReference>
<dbReference type="CDD" id="cd03250">
    <property type="entry name" value="ABCC_MRP_domain1"/>
    <property type="match status" value="1"/>
</dbReference>
<dbReference type="EMBL" id="CAWUHB010000007">
    <property type="protein sequence ID" value="CAK7213556.1"/>
    <property type="molecule type" value="Genomic_DNA"/>
</dbReference>
<feature type="transmembrane region" description="Helical" evidence="9">
    <location>
        <begin position="569"/>
        <end position="587"/>
    </location>
</feature>
<evidence type="ECO:0000256" key="5">
    <source>
        <dbReference type="ARBA" id="ARBA00022840"/>
    </source>
</evidence>
<evidence type="ECO:0000313" key="13">
    <source>
        <dbReference type="Proteomes" id="UP001642405"/>
    </source>
</evidence>
<comment type="subcellular location">
    <subcellularLocation>
        <location evidence="1">Membrane</location>
        <topology evidence="1">Multi-pass membrane protein</topology>
    </subcellularLocation>
</comment>
<feature type="region of interest" description="Disordered" evidence="8">
    <location>
        <begin position="884"/>
        <end position="910"/>
    </location>
</feature>
<feature type="transmembrane region" description="Helical" evidence="9">
    <location>
        <begin position="130"/>
        <end position="149"/>
    </location>
</feature>
<dbReference type="InterPro" id="IPR056227">
    <property type="entry name" value="TMD0_ABC"/>
</dbReference>
<feature type="compositionally biased region" description="Polar residues" evidence="8">
    <location>
        <begin position="896"/>
        <end position="910"/>
    </location>
</feature>
<dbReference type="InterPro" id="IPR036640">
    <property type="entry name" value="ABC1_TM_sf"/>
</dbReference>
<evidence type="ECO:0000259" key="11">
    <source>
        <dbReference type="PROSITE" id="PS50929"/>
    </source>
</evidence>
<feature type="transmembrane region" description="Helical" evidence="9">
    <location>
        <begin position="1109"/>
        <end position="1129"/>
    </location>
</feature>
<dbReference type="InterPro" id="IPR027417">
    <property type="entry name" value="P-loop_NTPase"/>
</dbReference>
<evidence type="ECO:0000256" key="3">
    <source>
        <dbReference type="ARBA" id="ARBA00022692"/>
    </source>
</evidence>
<keyword evidence="7 9" id="KW-0472">Membrane</keyword>
<evidence type="ECO:0000256" key="6">
    <source>
        <dbReference type="ARBA" id="ARBA00022989"/>
    </source>
</evidence>
<dbReference type="Proteomes" id="UP001642405">
    <property type="component" value="Unassembled WGS sequence"/>
</dbReference>
<feature type="transmembrane region" description="Helical" evidence="9">
    <location>
        <begin position="1082"/>
        <end position="1103"/>
    </location>
</feature>
<gene>
    <name evidence="12" type="ORF">SCUCBS95973_001834</name>
</gene>
<feature type="transmembrane region" description="Helical" evidence="9">
    <location>
        <begin position="456"/>
        <end position="477"/>
    </location>
</feature>
<evidence type="ECO:0008006" key="14">
    <source>
        <dbReference type="Google" id="ProtNLM"/>
    </source>
</evidence>
<feature type="domain" description="ABC transporter" evidence="10">
    <location>
        <begin position="639"/>
        <end position="881"/>
    </location>
</feature>
<comment type="caution">
    <text evidence="12">The sequence shown here is derived from an EMBL/GenBank/DDBJ whole genome shotgun (WGS) entry which is preliminary data.</text>
</comment>
<feature type="domain" description="ABC transmembrane type-1" evidence="11">
    <location>
        <begin position="978"/>
        <end position="1262"/>
    </location>
</feature>
<feature type="transmembrane region" description="Helical" evidence="9">
    <location>
        <begin position="1010"/>
        <end position="1032"/>
    </location>
</feature>
<dbReference type="SUPFAM" id="SSF52540">
    <property type="entry name" value="P-loop containing nucleoside triphosphate hydrolases"/>
    <property type="match status" value="2"/>
</dbReference>
<dbReference type="PROSITE" id="PS00211">
    <property type="entry name" value="ABC_TRANSPORTER_1"/>
    <property type="match status" value="2"/>
</dbReference>
<evidence type="ECO:0000256" key="2">
    <source>
        <dbReference type="ARBA" id="ARBA00022448"/>
    </source>
</evidence>
<accession>A0ABP0B1W6</accession>
<name>A0ABP0B1W6_9PEZI</name>
<feature type="transmembrane region" description="Helical" evidence="9">
    <location>
        <begin position="98"/>
        <end position="118"/>
    </location>
</feature>
<dbReference type="Pfam" id="PF00664">
    <property type="entry name" value="ABC_membrane"/>
    <property type="match status" value="1"/>
</dbReference>
<dbReference type="PROSITE" id="PS50929">
    <property type="entry name" value="ABC_TM1F"/>
    <property type="match status" value="2"/>
</dbReference>
<feature type="domain" description="ABC transmembrane type-1" evidence="11">
    <location>
        <begin position="326"/>
        <end position="595"/>
    </location>
</feature>
<evidence type="ECO:0000259" key="10">
    <source>
        <dbReference type="PROSITE" id="PS50893"/>
    </source>
</evidence>
<dbReference type="InterPro" id="IPR044746">
    <property type="entry name" value="ABCC_6TM_D1"/>
</dbReference>
<feature type="transmembrane region" description="Helical" evidence="9">
    <location>
        <begin position="429"/>
        <end position="450"/>
    </location>
</feature>
<reference evidence="12 13" key="1">
    <citation type="submission" date="2024-01" db="EMBL/GenBank/DDBJ databases">
        <authorList>
            <person name="Allen C."/>
            <person name="Tagirdzhanova G."/>
        </authorList>
    </citation>
    <scope>NUCLEOTIDE SEQUENCE [LARGE SCALE GENOMIC DNA]</scope>
</reference>
<dbReference type="InterPro" id="IPR003439">
    <property type="entry name" value="ABC_transporter-like_ATP-bd"/>
</dbReference>
<evidence type="ECO:0000256" key="7">
    <source>
        <dbReference type="ARBA" id="ARBA00023136"/>
    </source>
</evidence>
<dbReference type="Gene3D" id="1.20.1560.10">
    <property type="entry name" value="ABC transporter type 1, transmembrane domain"/>
    <property type="match status" value="2"/>
</dbReference>
<sequence>MDFSGCRDDDTFGPAVRGCRGDFDFTIRFEQLVLGIIPPTVFIPLVLPRLLYLWQKPSLVAGRLLLAAKLATLVCLAALQIGLLALSASQPGKFKALLTASSALAVVASLCIVALSYAEHAHSPRPSILLSSYLLLDVLFDIAMARTFWMAQADSLKAGVVSGLSVTVAGYDLNSAETVFCRLFSAALAFKVVLLLLEAVQKKSMMRPDAGWKSEDHSPEETSGLFGLSAYAWLNSLFWQGYRSVLSVDDLFALDHSMSTKLLEAKLAKYANVPPSPPKDGEASDAAALAAGAKSLYNFGGKKGGLTKALVKAMAVEFLLPVGPRLALTGFLFGQPFLINAALSYLEMPATIQPRDNGYGLIGATFLIYVGVGVSTAVYFYFQERAMFMVRGALAGAVYRKTTEQRLDAADDAAAITLMSTDIERIRTGLMIINEYWANIIQISLASWLLHREIGAAFAAPLVVIVIAVGILGSLAFMTGRRQKAWMALIQKRVGMTSTTIASMKHLKISGLAAPIETIIQQLRIDELHVGSRFRLIMCFAATVAYVPQMLSPVFAFAVTSRTLNTANVFTALSFIILVTMPFVQVLQGLPSLVSAFACLDRVQDFLEKPPREDIRVSLTADNSEKKERPTSQAEGGNTFVIDAASLGWGRDKFALPNIRLSVPASKLTIVVGPVASGKSTLCKALLGEVPHLAAGSSLRVDLRTSDGRHRRIGYCDQTPFLFNSTIRDNIVGLAGPDAIFDEARYRQAIEAAMLLPDLALLPQGDRTKIGSNGITLSGGQKQRVSIARALYVESDLYIFDDVLSGLDADTEEHVFNRVFGADGILTKQRHATTILCTHSVRHLPLAEYVVALDANGVIVEQGDFQTLLANRSYVHSLGVKKKNKTKTGNADGTAADSSGNSSDQDTAANSVSIESVGPAPLPADAPMAAALAGRDGAEEVVDPDVAAAQMAGRALGDSSVYKYYFSRIGPAPLSAFVVFGLLFGFLYNWGNIWIKFWVEDTNHSTAFYLGLYGLFQTTGLISLFIVCLVNFRTVIRISGARLHRETLQTVVRAPLRFFATTDLGVITNYFSQDMTLIDGELPAALINVGVGWFLTLCSAAVIATSSPYLAITYPFIFAIFYFIQKFYLRTSRQLRLLDLEAKSPLYTNFLDTMKGLATFRAFGWVESGITRNDELVDRSQRPAYLLAMIQRWLTFTLQFVVAILCTIVVTLATQLRSNTAFTGASLILLMNFGDILGFIMYSYTMLETSLGAVSRLKTFRESVHSESYYDNAAETVLPPPSWPSHGAIRLQNVTATYDDVSSNPSKAPHFVLDNISLTFRAGAKVAICGRTGSGKSSFILLLLRLLDPYTPEDADVSGTDDAAQNLIYIDDLPLHTIDRSTLRERVIAVPQDTNFLPDGTSFRHNLDPFGIADAAMCQAALETVELWPFVQERGGLEAGLTADTLSQGQKQLFSLGRAILRRRVRALAGTESGVLLLDEVSSSVDQDTDRAMQTAIRAEFVNYTVIMVSHRLDMVLATCDTVMVLDQGRVVETGVPSELVEVDGTRFRELWLVGKKD</sequence>
<dbReference type="InterPro" id="IPR050173">
    <property type="entry name" value="ABC_transporter_C-like"/>
</dbReference>
<keyword evidence="6 9" id="KW-1133">Transmembrane helix</keyword>
<keyword evidence="2" id="KW-0813">Transport</keyword>
<feature type="transmembrane region" description="Helical" evidence="9">
    <location>
        <begin position="326"/>
        <end position="346"/>
    </location>
</feature>
<dbReference type="Pfam" id="PF00005">
    <property type="entry name" value="ABC_tran"/>
    <property type="match status" value="2"/>
</dbReference>
<keyword evidence="3 9" id="KW-0812">Transmembrane</keyword>
<dbReference type="PROSITE" id="PS50893">
    <property type="entry name" value="ABC_TRANSPORTER_2"/>
    <property type="match status" value="2"/>
</dbReference>
<dbReference type="PANTHER" id="PTHR24223:SF345">
    <property type="entry name" value="ABC MULTIDRUG TRANSPORTER (EUROFUNG)"/>
    <property type="match status" value="1"/>
</dbReference>
<evidence type="ECO:0000256" key="9">
    <source>
        <dbReference type="SAM" id="Phobius"/>
    </source>
</evidence>
<dbReference type="InterPro" id="IPR011527">
    <property type="entry name" value="ABC1_TM_dom"/>
</dbReference>
<protein>
    <recommendedName>
        <fullName evidence="14">ABC multidrug transporter</fullName>
    </recommendedName>
</protein>
<dbReference type="SMART" id="SM00382">
    <property type="entry name" value="AAA"/>
    <property type="match status" value="2"/>
</dbReference>
<feature type="transmembrane region" description="Helical" evidence="9">
    <location>
        <begin position="32"/>
        <end position="52"/>
    </location>
</feature>
<feature type="domain" description="ABC transporter" evidence="10">
    <location>
        <begin position="1289"/>
        <end position="1553"/>
    </location>
</feature>
<dbReference type="InterPro" id="IPR017871">
    <property type="entry name" value="ABC_transporter-like_CS"/>
</dbReference>
<feature type="transmembrane region" description="Helical" evidence="9">
    <location>
        <begin position="358"/>
        <end position="382"/>
    </location>
</feature>
<evidence type="ECO:0000256" key="1">
    <source>
        <dbReference type="ARBA" id="ARBA00004141"/>
    </source>
</evidence>
<feature type="transmembrane region" description="Helical" evidence="9">
    <location>
        <begin position="534"/>
        <end position="557"/>
    </location>
</feature>
<proteinExistence type="predicted"/>